<dbReference type="EMBL" id="JAFCNB010000003">
    <property type="protein sequence ID" value="MBP2703492.1"/>
    <property type="molecule type" value="Genomic_DNA"/>
</dbReference>
<gene>
    <name evidence="4" type="ORF">JOL79_06730</name>
</gene>
<feature type="compositionally biased region" description="Acidic residues" evidence="2">
    <location>
        <begin position="332"/>
        <end position="342"/>
    </location>
</feature>
<evidence type="ECO:0000313" key="4">
    <source>
        <dbReference type="EMBL" id="MBP2703492.1"/>
    </source>
</evidence>
<sequence>MINLIRRRTPSPAPAPLDPLAEAEAIEAAALAARADAERQAAIGDAELAAAERKARLDEIAHRAEIARRKRERAAALAEARDAEAARAAEVSARRGSRRQTFAHWRQTLAANSARLRRLVINLGVNSAAGYGQALYLIEQAGLPTGWAAALAGLLELIAVTVLDYGLTARKAGRPYALAFAVSALMAGTVAYLNYSHWSVTEGRQGLAIPFAIMSLISPVLWAWYHAARDAEQALTAALSAPSGMPAAPSGTPTAPAGNELARFPLARWVLWFPETFAAKRQAVRLNLTDPDRAVELAVEHRAARQAERAERQRQRELDRASKRRPELPPPTDDDETETEGDVELPLVPQADELAEMTDDQIQEAARQTYKRARLDGLDPSGRDLGQAYGRSDSWGRARIREVKPFIVVGPDDAAGQAAG</sequence>
<organism evidence="4 5">
    <name type="scientific">Microbispora oryzae</name>
    <dbReference type="NCBI Taxonomy" id="2806554"/>
    <lineage>
        <taxon>Bacteria</taxon>
        <taxon>Bacillati</taxon>
        <taxon>Actinomycetota</taxon>
        <taxon>Actinomycetes</taxon>
        <taxon>Streptosporangiales</taxon>
        <taxon>Streptosporangiaceae</taxon>
        <taxon>Microbispora</taxon>
    </lineage>
</organism>
<keyword evidence="3" id="KW-0472">Membrane</keyword>
<keyword evidence="1" id="KW-0175">Coiled coil</keyword>
<feature type="region of interest" description="Disordered" evidence="2">
    <location>
        <begin position="306"/>
        <end position="342"/>
    </location>
</feature>
<feature type="transmembrane region" description="Helical" evidence="3">
    <location>
        <begin position="119"/>
        <end position="138"/>
    </location>
</feature>
<evidence type="ECO:0000256" key="3">
    <source>
        <dbReference type="SAM" id="Phobius"/>
    </source>
</evidence>
<proteinExistence type="predicted"/>
<protein>
    <recommendedName>
        <fullName evidence="6">DUF2637 domain-containing protein</fullName>
    </recommendedName>
</protein>
<feature type="coiled-coil region" evidence="1">
    <location>
        <begin position="20"/>
        <end position="86"/>
    </location>
</feature>
<feature type="compositionally biased region" description="Basic and acidic residues" evidence="2">
    <location>
        <begin position="306"/>
        <end position="327"/>
    </location>
</feature>
<keyword evidence="3" id="KW-0812">Transmembrane</keyword>
<evidence type="ECO:0000256" key="1">
    <source>
        <dbReference type="SAM" id="Coils"/>
    </source>
</evidence>
<evidence type="ECO:0000313" key="5">
    <source>
        <dbReference type="Proteomes" id="UP000674234"/>
    </source>
</evidence>
<comment type="caution">
    <text evidence="4">The sequence shown here is derived from an EMBL/GenBank/DDBJ whole genome shotgun (WGS) entry which is preliminary data.</text>
</comment>
<dbReference type="RefSeq" id="WP_210154804.1">
    <property type="nucleotide sequence ID" value="NZ_JAFCNB010000003.1"/>
</dbReference>
<evidence type="ECO:0008006" key="6">
    <source>
        <dbReference type="Google" id="ProtNLM"/>
    </source>
</evidence>
<name>A0A940WHV5_9ACTN</name>
<keyword evidence="3" id="KW-1133">Transmembrane helix</keyword>
<accession>A0A940WHV5</accession>
<reference evidence="4" key="1">
    <citation type="submission" date="2021-02" db="EMBL/GenBank/DDBJ databases">
        <title>Draft genome sequence of Microbispora sp. RL4-1S isolated from rice leaves in Thailand.</title>
        <authorList>
            <person name="Muangham S."/>
            <person name="Duangmal K."/>
        </authorList>
    </citation>
    <scope>NUCLEOTIDE SEQUENCE</scope>
    <source>
        <strain evidence="4">RL4-1S</strain>
    </source>
</reference>
<dbReference type="Proteomes" id="UP000674234">
    <property type="component" value="Unassembled WGS sequence"/>
</dbReference>
<feature type="region of interest" description="Disordered" evidence="2">
    <location>
        <begin position="373"/>
        <end position="393"/>
    </location>
</feature>
<dbReference type="AlphaFoldDB" id="A0A940WHV5"/>
<feature type="transmembrane region" description="Helical" evidence="3">
    <location>
        <begin position="207"/>
        <end position="225"/>
    </location>
</feature>
<feature type="transmembrane region" description="Helical" evidence="3">
    <location>
        <begin position="144"/>
        <end position="163"/>
    </location>
</feature>
<keyword evidence="5" id="KW-1185">Reference proteome</keyword>
<feature type="transmembrane region" description="Helical" evidence="3">
    <location>
        <begin position="175"/>
        <end position="195"/>
    </location>
</feature>
<evidence type="ECO:0000256" key="2">
    <source>
        <dbReference type="SAM" id="MobiDB-lite"/>
    </source>
</evidence>